<protein>
    <recommendedName>
        <fullName evidence="3">HPt domain-containing protein</fullName>
    </recommendedName>
</protein>
<evidence type="ECO:0000256" key="1">
    <source>
        <dbReference type="ARBA" id="ARBA00023012"/>
    </source>
</evidence>
<accession>A0A261TU50</accession>
<keyword evidence="5" id="KW-1185">Reference proteome</keyword>
<sequence>MRAAPAPLVFDRRQILSLSDGDKAFTRTLLTRLMQTNRSDIRALLASHAAGSAPAVAARAHRIRGGCSIVGAGRVAAQALLLESHLEAHGLDARSGRAAWRLARRILELERALLAWLASLR</sequence>
<organism evidence="4 5">
    <name type="scientific">Bordetella genomosp. 5</name>
    <dbReference type="NCBI Taxonomy" id="1395608"/>
    <lineage>
        <taxon>Bacteria</taxon>
        <taxon>Pseudomonadati</taxon>
        <taxon>Pseudomonadota</taxon>
        <taxon>Betaproteobacteria</taxon>
        <taxon>Burkholderiales</taxon>
        <taxon>Alcaligenaceae</taxon>
        <taxon>Bordetella</taxon>
    </lineage>
</organism>
<gene>
    <name evidence="4" type="ORF">CAL25_11800</name>
</gene>
<dbReference type="SUPFAM" id="SSF47226">
    <property type="entry name" value="Histidine-containing phosphotransfer domain, HPT domain"/>
    <property type="match status" value="1"/>
</dbReference>
<dbReference type="AlphaFoldDB" id="A0A261TU50"/>
<dbReference type="SMART" id="SM00073">
    <property type="entry name" value="HPT"/>
    <property type="match status" value="1"/>
</dbReference>
<reference evidence="4 5" key="1">
    <citation type="submission" date="2017-05" db="EMBL/GenBank/DDBJ databases">
        <title>Complete and WGS of Bordetella genogroups.</title>
        <authorList>
            <person name="Spilker T."/>
            <person name="LiPuma J."/>
        </authorList>
    </citation>
    <scope>NUCLEOTIDE SEQUENCE [LARGE SCALE GENOMIC DNA]</scope>
    <source>
        <strain evidence="4 5">AU10456</strain>
    </source>
</reference>
<dbReference type="Proteomes" id="UP000216913">
    <property type="component" value="Unassembled WGS sequence"/>
</dbReference>
<dbReference type="InterPro" id="IPR008207">
    <property type="entry name" value="Sig_transdc_His_kin_Hpt_dom"/>
</dbReference>
<dbReference type="Pfam" id="PF01627">
    <property type="entry name" value="Hpt"/>
    <property type="match status" value="1"/>
</dbReference>
<keyword evidence="1" id="KW-0902">Two-component regulatory system</keyword>
<feature type="modified residue" description="Phosphohistidine" evidence="2">
    <location>
        <position position="61"/>
    </location>
</feature>
<evidence type="ECO:0000313" key="5">
    <source>
        <dbReference type="Proteomes" id="UP000216913"/>
    </source>
</evidence>
<dbReference type="Gene3D" id="1.20.120.160">
    <property type="entry name" value="HPT domain"/>
    <property type="match status" value="1"/>
</dbReference>
<evidence type="ECO:0000313" key="4">
    <source>
        <dbReference type="EMBL" id="OZI52163.1"/>
    </source>
</evidence>
<dbReference type="GO" id="GO:0000160">
    <property type="term" value="P:phosphorelay signal transduction system"/>
    <property type="evidence" value="ECO:0007669"/>
    <property type="project" value="UniProtKB-KW"/>
</dbReference>
<evidence type="ECO:0000256" key="2">
    <source>
        <dbReference type="PROSITE-ProRule" id="PRU00110"/>
    </source>
</evidence>
<keyword evidence="2" id="KW-0597">Phosphoprotein</keyword>
<dbReference type="GO" id="GO:0004672">
    <property type="term" value="F:protein kinase activity"/>
    <property type="evidence" value="ECO:0007669"/>
    <property type="project" value="UniProtKB-ARBA"/>
</dbReference>
<comment type="caution">
    <text evidence="4">The sequence shown here is derived from an EMBL/GenBank/DDBJ whole genome shotgun (WGS) entry which is preliminary data.</text>
</comment>
<dbReference type="InterPro" id="IPR036641">
    <property type="entry name" value="HPT_dom_sf"/>
</dbReference>
<evidence type="ECO:0000259" key="3">
    <source>
        <dbReference type="PROSITE" id="PS50894"/>
    </source>
</evidence>
<dbReference type="PROSITE" id="PS50894">
    <property type="entry name" value="HPT"/>
    <property type="match status" value="1"/>
</dbReference>
<feature type="domain" description="HPt" evidence="3">
    <location>
        <begin position="22"/>
        <end position="121"/>
    </location>
</feature>
<dbReference type="EMBL" id="NEVP01000006">
    <property type="protein sequence ID" value="OZI52163.1"/>
    <property type="molecule type" value="Genomic_DNA"/>
</dbReference>
<name>A0A261TU50_9BORD</name>
<proteinExistence type="predicted"/>